<dbReference type="Gene3D" id="3.40.50.850">
    <property type="entry name" value="Isochorismatase-like"/>
    <property type="match status" value="1"/>
</dbReference>
<organism evidence="3 4">
    <name type="scientific">Neisseria dumasiana</name>
    <dbReference type="NCBI Taxonomy" id="1931275"/>
    <lineage>
        <taxon>Bacteria</taxon>
        <taxon>Pseudomonadati</taxon>
        <taxon>Pseudomonadota</taxon>
        <taxon>Betaproteobacteria</taxon>
        <taxon>Neisseriales</taxon>
        <taxon>Neisseriaceae</taxon>
        <taxon>Neisseria</taxon>
    </lineage>
</organism>
<dbReference type="InterPro" id="IPR036380">
    <property type="entry name" value="Isochorismatase-like_sf"/>
</dbReference>
<dbReference type="EMBL" id="MTAB01000013">
    <property type="protein sequence ID" value="OSI20855.1"/>
    <property type="molecule type" value="Genomic_DNA"/>
</dbReference>
<dbReference type="RefSeq" id="WP_054599286.1">
    <property type="nucleotide sequence ID" value="NZ_MTAA01000011.1"/>
</dbReference>
<feature type="domain" description="Isochorismatase-like" evidence="2">
    <location>
        <begin position="73"/>
        <end position="246"/>
    </location>
</feature>
<dbReference type="OrthoDB" id="9781985at2"/>
<dbReference type="PROSITE" id="PS51318">
    <property type="entry name" value="TAT"/>
    <property type="match status" value="1"/>
</dbReference>
<comment type="caution">
    <text evidence="3">The sequence shown here is derived from an EMBL/GenBank/DDBJ whole genome shotgun (WGS) entry which is preliminary data.</text>
</comment>
<dbReference type="InterPro" id="IPR000868">
    <property type="entry name" value="Isochorismatase-like_dom"/>
</dbReference>
<protein>
    <submittedName>
        <fullName evidence="3">Isochorismatase</fullName>
    </submittedName>
</protein>
<name>A0A1X3DHN8_9NEIS</name>
<dbReference type="PANTHER" id="PTHR43540">
    <property type="entry name" value="PEROXYUREIDOACRYLATE/UREIDOACRYLATE AMIDOHYDROLASE-RELATED"/>
    <property type="match status" value="1"/>
</dbReference>
<dbReference type="PANTHER" id="PTHR43540:SF16">
    <property type="entry name" value="ISOCHORISMATASE-LIKE DOMAIN-CONTAINING PROTEIN"/>
    <property type="match status" value="1"/>
</dbReference>
<dbReference type="AlphaFoldDB" id="A0A1X3DHN8"/>
<dbReference type="InterPro" id="IPR050272">
    <property type="entry name" value="Isochorismatase-like_hydrls"/>
</dbReference>
<evidence type="ECO:0000313" key="4">
    <source>
        <dbReference type="Proteomes" id="UP000193303"/>
    </source>
</evidence>
<evidence type="ECO:0000313" key="3">
    <source>
        <dbReference type="EMBL" id="OSI20855.1"/>
    </source>
</evidence>
<dbReference type="InterPro" id="IPR006311">
    <property type="entry name" value="TAT_signal"/>
</dbReference>
<sequence>MSDHKEEQIDQSRRNALGTGSRLAMAATVLGAMGVAGTAGAAAQPAGKQGIYDEPKEYGMKRYGMKIDPKRVALVVVDPQIDFLSPKGVLWGAVGESVTENNTVANIERLFKAAKAAGMLTVVSPHYYYPQDHQWEFGGPGEHAMHALGMFDRKGAYTLEGFEGSGADFMPQYKPYIFDGKTVIASPHKVFGPETNDVVLQLRKRKIDQVILAGMSANLCIESHLRELVEQGFEVAVVKDATAGPRLPEGDGYLAALVNFRIIANDLWTTDQAVKNIKG</sequence>
<keyword evidence="1" id="KW-0378">Hydrolase</keyword>
<evidence type="ECO:0000259" key="2">
    <source>
        <dbReference type="Pfam" id="PF00857"/>
    </source>
</evidence>
<dbReference type="GO" id="GO:0016787">
    <property type="term" value="F:hydrolase activity"/>
    <property type="evidence" value="ECO:0007669"/>
    <property type="project" value="UniProtKB-KW"/>
</dbReference>
<reference evidence="4" key="1">
    <citation type="submission" date="2017-01" db="EMBL/GenBank/DDBJ databases">
        <authorList>
            <person name="Mah S.A."/>
            <person name="Swanson W.J."/>
            <person name="Moy G.W."/>
            <person name="Vacquier V.D."/>
        </authorList>
    </citation>
    <scope>NUCLEOTIDE SEQUENCE [LARGE SCALE GENOMIC DNA]</scope>
    <source>
        <strain evidence="4">124861</strain>
    </source>
</reference>
<gene>
    <name evidence="3" type="ORF">BV912_06805</name>
</gene>
<dbReference type="Proteomes" id="UP000193303">
    <property type="component" value="Unassembled WGS sequence"/>
</dbReference>
<dbReference type="Pfam" id="PF00857">
    <property type="entry name" value="Isochorismatase"/>
    <property type="match status" value="1"/>
</dbReference>
<dbReference type="SUPFAM" id="SSF52499">
    <property type="entry name" value="Isochorismatase-like hydrolases"/>
    <property type="match status" value="1"/>
</dbReference>
<evidence type="ECO:0000256" key="1">
    <source>
        <dbReference type="ARBA" id="ARBA00022801"/>
    </source>
</evidence>
<dbReference type="STRING" id="1931275.BV914_05830"/>
<accession>A0A1X3DHN8</accession>
<dbReference type="CDD" id="cd00431">
    <property type="entry name" value="cysteine_hydrolases"/>
    <property type="match status" value="1"/>
</dbReference>
<proteinExistence type="predicted"/>